<sequence>MAFEIPPWPITRLSKNKQARQLERICQIQYLVRDDPPAARYVYPERVVVEPINTLRPLVRDWSEPVIIPCADEGPQSLPDAIRLVTKRQWLLALFYERRILNRGPSSSGLKEGMFETLVWYLQYYEKVIDAFFLAEPVDLKPLELWLEVESKNFFHRPDVQGQIDDDDYHCVDPQEMVQVDPWGIKNVWKCDQVSQADPAILEACLDKIYTWLANHDLKNDKNDVETGVGEQPHHQTESTEVEAGQASQKSQKYSQKLGTATGKTNPKDKGRSSEKAMTVGVALGEDAEEDVRVDSFPGGGKSTSDAGAKLPKNRALKRKRAEKDTGHDSDRQGSSKSRPKPNRKVQKSKPKDRRVV</sequence>
<accession>A0A9W8JHM5</accession>
<evidence type="ECO:0000256" key="1">
    <source>
        <dbReference type="SAM" id="MobiDB-lite"/>
    </source>
</evidence>
<feature type="compositionally biased region" description="Basic and acidic residues" evidence="1">
    <location>
        <begin position="266"/>
        <end position="275"/>
    </location>
</feature>
<feature type="compositionally biased region" description="Basic residues" evidence="1">
    <location>
        <begin position="338"/>
        <end position="357"/>
    </location>
</feature>
<proteinExistence type="predicted"/>
<gene>
    <name evidence="2" type="ORF">H1R20_g2372</name>
</gene>
<keyword evidence="3" id="KW-1185">Reference proteome</keyword>
<reference evidence="2" key="1">
    <citation type="submission" date="2022-06" db="EMBL/GenBank/DDBJ databases">
        <title>Genome Sequence of Candolleomyces eurysporus.</title>
        <authorList>
            <person name="Buettner E."/>
        </authorList>
    </citation>
    <scope>NUCLEOTIDE SEQUENCE</scope>
    <source>
        <strain evidence="2">VTCC 930004</strain>
    </source>
</reference>
<dbReference type="AlphaFoldDB" id="A0A9W8JHM5"/>
<dbReference type="OrthoDB" id="10394628at2759"/>
<protein>
    <submittedName>
        <fullName evidence="2">Uncharacterized protein</fullName>
    </submittedName>
</protein>
<feature type="compositionally biased region" description="Basic residues" evidence="1">
    <location>
        <begin position="312"/>
        <end position="321"/>
    </location>
</feature>
<dbReference type="Proteomes" id="UP001140091">
    <property type="component" value="Unassembled WGS sequence"/>
</dbReference>
<feature type="region of interest" description="Disordered" evidence="1">
    <location>
        <begin position="223"/>
        <end position="357"/>
    </location>
</feature>
<feature type="non-terminal residue" evidence="2">
    <location>
        <position position="1"/>
    </location>
</feature>
<feature type="compositionally biased region" description="Basic and acidic residues" evidence="1">
    <location>
        <begin position="322"/>
        <end position="334"/>
    </location>
</feature>
<evidence type="ECO:0000313" key="3">
    <source>
        <dbReference type="Proteomes" id="UP001140091"/>
    </source>
</evidence>
<evidence type="ECO:0000313" key="2">
    <source>
        <dbReference type="EMBL" id="KAJ2934727.1"/>
    </source>
</evidence>
<dbReference type="EMBL" id="JANBPK010000711">
    <property type="protein sequence ID" value="KAJ2934727.1"/>
    <property type="molecule type" value="Genomic_DNA"/>
</dbReference>
<organism evidence="2 3">
    <name type="scientific">Candolleomyces eurysporus</name>
    <dbReference type="NCBI Taxonomy" id="2828524"/>
    <lineage>
        <taxon>Eukaryota</taxon>
        <taxon>Fungi</taxon>
        <taxon>Dikarya</taxon>
        <taxon>Basidiomycota</taxon>
        <taxon>Agaricomycotina</taxon>
        <taxon>Agaricomycetes</taxon>
        <taxon>Agaricomycetidae</taxon>
        <taxon>Agaricales</taxon>
        <taxon>Agaricineae</taxon>
        <taxon>Psathyrellaceae</taxon>
        <taxon>Candolleomyces</taxon>
    </lineage>
</organism>
<comment type="caution">
    <text evidence="2">The sequence shown here is derived from an EMBL/GenBank/DDBJ whole genome shotgun (WGS) entry which is preliminary data.</text>
</comment>
<feature type="compositionally biased region" description="Low complexity" evidence="1">
    <location>
        <begin position="248"/>
        <end position="257"/>
    </location>
</feature>
<name>A0A9W8JHM5_9AGAR</name>